<dbReference type="PANTHER" id="PTHR42703:SF1">
    <property type="entry name" value="NA(+)_H(+) ANTIPORTER SUBUNIT D1"/>
    <property type="match status" value="1"/>
</dbReference>
<feature type="transmembrane region" description="Helical" evidence="8">
    <location>
        <begin position="284"/>
        <end position="306"/>
    </location>
</feature>
<comment type="caution">
    <text evidence="10">The sequence shown here is derived from an EMBL/GenBank/DDBJ whole genome shotgun (WGS) entry which is preliminary data.</text>
</comment>
<evidence type="ECO:0000256" key="5">
    <source>
        <dbReference type="ARBA" id="ARBA00022989"/>
    </source>
</evidence>
<evidence type="ECO:0000256" key="8">
    <source>
        <dbReference type="SAM" id="Phobius"/>
    </source>
</evidence>
<comment type="subcellular location">
    <subcellularLocation>
        <location evidence="1">Cell membrane</location>
        <topology evidence="1">Multi-pass membrane protein</topology>
    </subcellularLocation>
    <subcellularLocation>
        <location evidence="7">Membrane</location>
        <topology evidence="7">Multi-pass membrane protein</topology>
    </subcellularLocation>
</comment>
<feature type="transmembrane region" description="Helical" evidence="8">
    <location>
        <begin position="20"/>
        <end position="39"/>
    </location>
</feature>
<dbReference type="InterPro" id="IPR001750">
    <property type="entry name" value="ND/Mrp_TM"/>
</dbReference>
<dbReference type="InterPro" id="IPR003918">
    <property type="entry name" value="NADH_UbQ_OxRdtase"/>
</dbReference>
<organism evidence="10 11">
    <name type="scientific">Devosia albogilva</name>
    <dbReference type="NCBI Taxonomy" id="429726"/>
    <lineage>
        <taxon>Bacteria</taxon>
        <taxon>Pseudomonadati</taxon>
        <taxon>Pseudomonadota</taxon>
        <taxon>Alphaproteobacteria</taxon>
        <taxon>Hyphomicrobiales</taxon>
        <taxon>Devosiaceae</taxon>
        <taxon>Devosia</taxon>
    </lineage>
</organism>
<gene>
    <name evidence="10" type="ORF">ACFSX5_14435</name>
</gene>
<feature type="transmembrane region" description="Helical" evidence="8">
    <location>
        <begin position="178"/>
        <end position="199"/>
    </location>
</feature>
<evidence type="ECO:0000256" key="3">
    <source>
        <dbReference type="ARBA" id="ARBA00022475"/>
    </source>
</evidence>
<keyword evidence="6 8" id="KW-0472">Membrane</keyword>
<feature type="transmembrane region" description="Helical" evidence="8">
    <location>
        <begin position="124"/>
        <end position="141"/>
    </location>
</feature>
<protein>
    <submittedName>
        <fullName evidence="10">Proton-conducting transporter membrane subunit</fullName>
    </submittedName>
</protein>
<name>A0ABW5QNV9_9HYPH</name>
<feature type="transmembrane region" description="Helical" evidence="8">
    <location>
        <begin position="255"/>
        <end position="278"/>
    </location>
</feature>
<dbReference type="Proteomes" id="UP001597521">
    <property type="component" value="Unassembled WGS sequence"/>
</dbReference>
<comment type="similarity">
    <text evidence="2">Belongs to the CPA3 antiporters (TC 2.A.63) subunit D family.</text>
</comment>
<evidence type="ECO:0000313" key="10">
    <source>
        <dbReference type="EMBL" id="MFD2648984.1"/>
    </source>
</evidence>
<feature type="transmembrane region" description="Helical" evidence="8">
    <location>
        <begin position="219"/>
        <end position="243"/>
    </location>
</feature>
<proteinExistence type="inferred from homology"/>
<feature type="transmembrane region" description="Helical" evidence="8">
    <location>
        <begin position="88"/>
        <end position="112"/>
    </location>
</feature>
<feature type="domain" description="NADH:quinone oxidoreductase/Mrp antiporter transmembrane" evidence="9">
    <location>
        <begin position="142"/>
        <end position="424"/>
    </location>
</feature>
<keyword evidence="4 7" id="KW-0812">Transmembrane</keyword>
<dbReference type="InterPro" id="IPR050586">
    <property type="entry name" value="CPA3_Na-H_Antiporter_D"/>
</dbReference>
<keyword evidence="5 8" id="KW-1133">Transmembrane helix</keyword>
<evidence type="ECO:0000256" key="4">
    <source>
        <dbReference type="ARBA" id="ARBA00022692"/>
    </source>
</evidence>
<evidence type="ECO:0000256" key="2">
    <source>
        <dbReference type="ARBA" id="ARBA00005346"/>
    </source>
</evidence>
<sequence length="516" mass="53494">MAGTVSQPMIDFVTSPADWVIVLPLVLNLLGAALALMLANRQRWTFVLSVAVVLAVITCEVALLARIAEVGPVSMTMGKWLPPFGISFAADAFGAGFALAAAVVTLLVLVYAENERDGDASKGFHPLTLLLLAGVTGSFLTGDLFNLYVWFEVMLISSFGLIVIGGKPVQLDGAVKYGFLNFLATAFFLLSLGLLYGLLGTLNMADIRQAAPEANPAAMTAVAGLLLLAFGMKAAAFPVNAWLPASYHTPPAAISALFAGLLTKVGVFVLLRVMIVLLPASRDVLEPVLAVVAAATLVIAPLGAIAETNLRRAIGFVVIGGIGVVLVGLVVPTEQGVGGAGFYVFHAILTMTALYLVAGLIERATGTTDTRRMGGLYAADAPLSILFFVLVLAAAGVPPFLGFWPKLMLLQASIGAGDWAGFAMTAALLVNAVLTLIAGARLWAFMFWRSPPDLVPQSAEKRAGTGRVAASGILVAVVVAAGLWPNPVVEAVRIGAADFLDPSRYVTAVGLAGGAP</sequence>
<feature type="transmembrane region" description="Helical" evidence="8">
    <location>
        <begin position="46"/>
        <end position="68"/>
    </location>
</feature>
<keyword evidence="3" id="KW-1003">Cell membrane</keyword>
<feature type="transmembrane region" description="Helical" evidence="8">
    <location>
        <begin position="381"/>
        <end position="401"/>
    </location>
</feature>
<dbReference type="PANTHER" id="PTHR42703">
    <property type="entry name" value="NADH DEHYDROGENASE"/>
    <property type="match status" value="1"/>
</dbReference>
<evidence type="ECO:0000256" key="7">
    <source>
        <dbReference type="RuleBase" id="RU000320"/>
    </source>
</evidence>
<feature type="transmembrane region" description="Helical" evidence="8">
    <location>
        <begin position="421"/>
        <end position="444"/>
    </location>
</feature>
<dbReference type="RefSeq" id="WP_386834370.1">
    <property type="nucleotide sequence ID" value="NZ_JBHUNP010000001.1"/>
</dbReference>
<evidence type="ECO:0000256" key="1">
    <source>
        <dbReference type="ARBA" id="ARBA00004651"/>
    </source>
</evidence>
<dbReference type="EMBL" id="JBHUNP010000001">
    <property type="protein sequence ID" value="MFD2648984.1"/>
    <property type="molecule type" value="Genomic_DNA"/>
</dbReference>
<feature type="transmembrane region" description="Helical" evidence="8">
    <location>
        <begin position="343"/>
        <end position="361"/>
    </location>
</feature>
<keyword evidence="11" id="KW-1185">Reference proteome</keyword>
<feature type="transmembrane region" description="Helical" evidence="8">
    <location>
        <begin position="313"/>
        <end position="331"/>
    </location>
</feature>
<evidence type="ECO:0000256" key="6">
    <source>
        <dbReference type="ARBA" id="ARBA00023136"/>
    </source>
</evidence>
<feature type="transmembrane region" description="Helical" evidence="8">
    <location>
        <begin position="147"/>
        <end position="166"/>
    </location>
</feature>
<reference evidence="11" key="1">
    <citation type="journal article" date="2019" name="Int. J. Syst. Evol. Microbiol.">
        <title>The Global Catalogue of Microorganisms (GCM) 10K type strain sequencing project: providing services to taxonomists for standard genome sequencing and annotation.</title>
        <authorList>
            <consortium name="The Broad Institute Genomics Platform"/>
            <consortium name="The Broad Institute Genome Sequencing Center for Infectious Disease"/>
            <person name="Wu L."/>
            <person name="Ma J."/>
        </authorList>
    </citation>
    <scope>NUCLEOTIDE SEQUENCE [LARGE SCALE GENOMIC DNA]</scope>
    <source>
        <strain evidence="11">CCM 7427</strain>
    </source>
</reference>
<dbReference type="PRINTS" id="PR01437">
    <property type="entry name" value="NUOXDRDTASE4"/>
</dbReference>
<feature type="transmembrane region" description="Helical" evidence="8">
    <location>
        <begin position="465"/>
        <end position="484"/>
    </location>
</feature>
<evidence type="ECO:0000313" key="11">
    <source>
        <dbReference type="Proteomes" id="UP001597521"/>
    </source>
</evidence>
<accession>A0ABW5QNV9</accession>
<dbReference type="Pfam" id="PF00361">
    <property type="entry name" value="Proton_antipo_M"/>
    <property type="match status" value="1"/>
</dbReference>
<evidence type="ECO:0000259" key="9">
    <source>
        <dbReference type="Pfam" id="PF00361"/>
    </source>
</evidence>